<evidence type="ECO:0000256" key="1">
    <source>
        <dbReference type="SAM" id="MobiDB-lite"/>
    </source>
</evidence>
<evidence type="ECO:0008006" key="3">
    <source>
        <dbReference type="Google" id="ProtNLM"/>
    </source>
</evidence>
<dbReference type="PANTHER" id="PTHR47939:SF5">
    <property type="entry name" value="PENTACOTRIPEPTIDE-REPEAT REGION OF PRORP DOMAIN-CONTAINING PROTEIN"/>
    <property type="match status" value="1"/>
</dbReference>
<protein>
    <recommendedName>
        <fullName evidence="3">Pentacotripeptide-repeat region of PRORP domain-containing protein</fullName>
    </recommendedName>
</protein>
<accession>A0A7S0DTM6</accession>
<organism evidence="2">
    <name type="scientific">Amorphochlora amoebiformis</name>
    <dbReference type="NCBI Taxonomy" id="1561963"/>
    <lineage>
        <taxon>Eukaryota</taxon>
        <taxon>Sar</taxon>
        <taxon>Rhizaria</taxon>
        <taxon>Cercozoa</taxon>
        <taxon>Chlorarachniophyceae</taxon>
        <taxon>Amorphochlora</taxon>
    </lineage>
</organism>
<evidence type="ECO:0000313" key="2">
    <source>
        <dbReference type="EMBL" id="CAD8462477.1"/>
    </source>
</evidence>
<gene>
    <name evidence="2" type="ORF">LAMO00422_LOCUS21437</name>
</gene>
<dbReference type="EMBL" id="HBEM01031476">
    <property type="protein sequence ID" value="CAD8462477.1"/>
    <property type="molecule type" value="Transcribed_RNA"/>
</dbReference>
<name>A0A7S0DTM6_9EUKA</name>
<sequence length="880" mass="102003">MRRLPRRLQTPRAYLRTPYRHNMVCYTSICRQFSRFSSKRAFQTGTKVETPQAFDRKAGGESHQVMNRKTEESEKEENSPFLQKGIHEFELNAIKGELSIKEAQVQRAQLLANLVVADSQITRRIHHAYVTACSSNYEWLEAQQGLKDMLQDGLPADDNTVRALFWKYCQTNVAKISEAKTFEDADNLMHGVVKELSTVCENLLEVKVIPEALAVDIIAEMSTRLDQRFVFELLPTLIKILNVPLMMLGEQALKHIFEAQVDQGLGVRDIIHPTIRECIKEYIRKIEKRRSVPDVVVEVLIKLKRYDEAVKRLVKFQRGIPGTKSKIGIEVHNKLVAALIHDGYIGFAWHIVCAMKYLGPLPNHETYGLLVEGLALYDEKNLERNVLEVMDDMSGTKNAYVSLTCLYANLDDLRTAEDMLKLVHRVWKIRRTEPINENEKGAIIKSKRKAYLCIMYAYARQGVYKKVISTFKMMSQILDPTSEEVGHLVRCMLKSKAYYKILKILEVFRKQNLLNRSIVEQVMLHAAEADEFELCLRCIEIVEKPDSNRKESVPFLVDMTLYDAMCRMWERNFQKTAKEMEGHIARNFNVKIMPSERMGLIPSSLLMKPCKKPSALIMRNREAHQAKFKHGHEDSEYRRIEVEVTRFLEQGFKAHFISSNVPSKRWKLAKWIFLAYRPTKFELMDLDVKPFLLLLAERELVGKVKDRCRYLAFTIHKFITRNYEWAGRTKLSNRCRTMFVAILAKRFDKAWFWYQRVIEEKKPKKVLMARMWKGLKSTVKTEKEKIVFLKGLKNEIRAVASRGSLDDGLDDLEDMDLLIDKYEQLLGLTAAPEESGSTIISVNEKTVPQEKENRNVTELQYTLDTPDHISPDLTTSKLSE</sequence>
<dbReference type="InterPro" id="IPR050667">
    <property type="entry name" value="PPR-containing_protein"/>
</dbReference>
<dbReference type="PANTHER" id="PTHR47939">
    <property type="entry name" value="MEMBRANE-ASSOCIATED SALT-INDUCIBLE PROTEIN-LIKE"/>
    <property type="match status" value="1"/>
</dbReference>
<dbReference type="Gene3D" id="1.25.40.10">
    <property type="entry name" value="Tetratricopeptide repeat domain"/>
    <property type="match status" value="1"/>
</dbReference>
<proteinExistence type="predicted"/>
<dbReference type="AlphaFoldDB" id="A0A7S0DTM6"/>
<reference evidence="2" key="1">
    <citation type="submission" date="2021-01" db="EMBL/GenBank/DDBJ databases">
        <authorList>
            <person name="Corre E."/>
            <person name="Pelletier E."/>
            <person name="Niang G."/>
            <person name="Scheremetjew M."/>
            <person name="Finn R."/>
            <person name="Kale V."/>
            <person name="Holt S."/>
            <person name="Cochrane G."/>
            <person name="Meng A."/>
            <person name="Brown T."/>
            <person name="Cohen L."/>
        </authorList>
    </citation>
    <scope>NUCLEOTIDE SEQUENCE</scope>
    <source>
        <strain evidence="2">CCMP2058</strain>
    </source>
</reference>
<feature type="region of interest" description="Disordered" evidence="1">
    <location>
        <begin position="47"/>
        <end position="80"/>
    </location>
</feature>
<dbReference type="InterPro" id="IPR011990">
    <property type="entry name" value="TPR-like_helical_dom_sf"/>
</dbReference>
<feature type="compositionally biased region" description="Basic and acidic residues" evidence="1">
    <location>
        <begin position="68"/>
        <end position="78"/>
    </location>
</feature>